<reference evidence="1" key="1">
    <citation type="submission" date="2022-10" db="EMBL/GenBank/DDBJ databases">
        <title>De novo draft assembly of the Pseudomonas pretiosus genome isolated from the plants rhizorohere.</title>
        <authorList>
            <person name="Robas M."/>
            <person name="Fernandez V.M."/>
            <person name="Provanza A."/>
            <person name="Jimenez P.A."/>
        </authorList>
    </citation>
    <scope>NUCLEOTIDE SEQUENCE</scope>
    <source>
        <strain evidence="1">SAICEU11T</strain>
    </source>
</reference>
<dbReference type="Proteomes" id="UP001060566">
    <property type="component" value="Unassembled WGS sequence"/>
</dbReference>
<dbReference type="EMBL" id="JAOXJG010000006">
    <property type="protein sequence ID" value="MCW1239416.1"/>
    <property type="molecule type" value="Genomic_DNA"/>
</dbReference>
<evidence type="ECO:0000313" key="2">
    <source>
        <dbReference type="Proteomes" id="UP001060566"/>
    </source>
</evidence>
<comment type="caution">
    <text evidence="1">The sequence shown here is derived from an EMBL/GenBank/DDBJ whole genome shotgun (WGS) entry which is preliminary data.</text>
</comment>
<name>A0ABT3ES29_9BACI</name>
<keyword evidence="2" id="KW-1185">Reference proteome</keyword>
<dbReference type="GeneID" id="301198189"/>
<accession>A0ABT3ES29</accession>
<organism evidence="1 2">
    <name type="scientific">Bacillus pretiosus</name>
    <dbReference type="NCBI Taxonomy" id="2983392"/>
    <lineage>
        <taxon>Bacteria</taxon>
        <taxon>Bacillati</taxon>
        <taxon>Bacillota</taxon>
        <taxon>Bacilli</taxon>
        <taxon>Bacillales</taxon>
        <taxon>Bacillaceae</taxon>
        <taxon>Bacillus</taxon>
    </lineage>
</organism>
<protein>
    <submittedName>
        <fullName evidence="1">Uncharacterized protein</fullName>
    </submittedName>
</protein>
<dbReference type="RefSeq" id="WP_264461653.1">
    <property type="nucleotide sequence ID" value="NZ_JAOXJG010000006.1"/>
</dbReference>
<proteinExistence type="predicted"/>
<gene>
    <name evidence="1" type="ORF">NGM45_10095</name>
</gene>
<evidence type="ECO:0000313" key="1">
    <source>
        <dbReference type="EMBL" id="MCW1239416.1"/>
    </source>
</evidence>
<sequence>MFRFVPSIDLSKVINNFNELSKEGGESNG</sequence>